<evidence type="ECO:0000313" key="3">
    <source>
        <dbReference type="EMBL" id="MCZ0861126.1"/>
    </source>
</evidence>
<dbReference type="InterPro" id="IPR016193">
    <property type="entry name" value="Cytidine_deaminase-like"/>
</dbReference>
<dbReference type="InterPro" id="IPR003786">
    <property type="entry name" value="FdhD"/>
</dbReference>
<dbReference type="SUPFAM" id="SSF53927">
    <property type="entry name" value="Cytidine deaminase-like"/>
    <property type="match status" value="1"/>
</dbReference>
<evidence type="ECO:0000313" key="4">
    <source>
        <dbReference type="Proteomes" id="UP001141422"/>
    </source>
</evidence>
<keyword evidence="4" id="KW-1185">Reference proteome</keyword>
<dbReference type="Proteomes" id="UP001141422">
    <property type="component" value="Unassembled WGS sequence"/>
</dbReference>
<sequence>MNSFSNGLFNEQAFALTVNGRNLLSVLMLPDLPEEFARGYLATEAITAADEIESIMIDGTTIGVLTKNPFRVLLPKRTVISGCGGTASYLDPARLPVISDGITMRADTLTIPFPQNILAAGGFCAAAALPDNTLFTAGDLSQPTAIDKACGLLLHAGLQPAAAALIISGKPTADTIRKTLNAGFSILAAYQPPTALAVELAKTGNLTLIDLPHKKIHTHPERIV</sequence>
<dbReference type="EMBL" id="JAPTGB010000016">
    <property type="protein sequence ID" value="MCZ0861126.1"/>
    <property type="molecule type" value="Genomic_DNA"/>
</dbReference>
<dbReference type="PANTHER" id="PTHR30592:SF1">
    <property type="entry name" value="SULFUR CARRIER PROTEIN FDHD"/>
    <property type="match status" value="1"/>
</dbReference>
<dbReference type="Gene3D" id="3.10.20.10">
    <property type="match status" value="1"/>
</dbReference>
<dbReference type="Pfam" id="PF02634">
    <property type="entry name" value="FdhD-NarQ"/>
    <property type="match status" value="1"/>
</dbReference>
<keyword evidence="1" id="KW-0963">Cytoplasm</keyword>
<evidence type="ECO:0000256" key="2">
    <source>
        <dbReference type="ARBA" id="ARBA00023150"/>
    </source>
</evidence>
<protein>
    <submittedName>
        <fullName evidence="3">Formate dehydrogenase accessory sulfurtransferase FdhD</fullName>
    </submittedName>
</protein>
<accession>A0ABT4IHA1</accession>
<comment type="caution">
    <text evidence="3">The sequence shown here is derived from an EMBL/GenBank/DDBJ whole genome shotgun (WGS) entry which is preliminary data.</text>
</comment>
<reference evidence="3" key="1">
    <citation type="submission" date="2022-12" db="EMBL/GenBank/DDBJ databases">
        <title>Isolation and characterisation of novel Methanocorpusculum spp. from native Australian herbivores indicates the genus is ancestrally host-associated.</title>
        <authorList>
            <person name="Volmer J.G."/>
            <person name="Soo R.M."/>
            <person name="Evans P.N."/>
            <person name="Hoedt E.C."/>
            <person name="Astorga Alsina A.L."/>
            <person name="Woodcroft B.J."/>
            <person name="Tyson G.W."/>
            <person name="Hugenholtz P."/>
            <person name="Morrison M."/>
        </authorList>
    </citation>
    <scope>NUCLEOTIDE SEQUENCE</scope>
    <source>
        <strain evidence="3">MG</strain>
    </source>
</reference>
<dbReference type="PANTHER" id="PTHR30592">
    <property type="entry name" value="FORMATE DEHYDROGENASE"/>
    <property type="match status" value="1"/>
</dbReference>
<keyword evidence="2" id="KW-0501">Molybdenum cofactor biosynthesis</keyword>
<dbReference type="RefSeq" id="WP_268925320.1">
    <property type="nucleotide sequence ID" value="NZ_JAPTGB010000016.1"/>
</dbReference>
<gene>
    <name evidence="3" type="ORF">O0S10_07805</name>
</gene>
<name>A0ABT4IHA1_9EURY</name>
<evidence type="ECO:0000256" key="1">
    <source>
        <dbReference type="ARBA" id="ARBA00022490"/>
    </source>
</evidence>
<organism evidence="3 4">
    <name type="scientific">Methanocorpusculum petauri</name>
    <dbReference type="NCBI Taxonomy" id="3002863"/>
    <lineage>
        <taxon>Archaea</taxon>
        <taxon>Methanobacteriati</taxon>
        <taxon>Methanobacteriota</taxon>
        <taxon>Stenosarchaea group</taxon>
        <taxon>Methanomicrobia</taxon>
        <taxon>Methanomicrobiales</taxon>
        <taxon>Methanocorpusculaceae</taxon>
        <taxon>Methanocorpusculum</taxon>
    </lineage>
</organism>
<dbReference type="Gene3D" id="3.40.140.10">
    <property type="entry name" value="Cytidine Deaminase, domain 2"/>
    <property type="match status" value="1"/>
</dbReference>
<proteinExistence type="predicted"/>